<reference evidence="3 4" key="1">
    <citation type="submission" date="2020-08" db="EMBL/GenBank/DDBJ databases">
        <authorList>
            <person name="Seo M.-J."/>
        </authorList>
    </citation>
    <scope>NUCLEOTIDE SEQUENCE [LARGE SCALE GENOMIC DNA]</scope>
    <source>
        <strain evidence="3 4">MBLA0160</strain>
    </source>
</reference>
<dbReference type="PANTHER" id="PTHR24320:SF148">
    <property type="entry name" value="NAD(P)-BINDING ROSSMANN-FOLD SUPERFAMILY PROTEIN"/>
    <property type="match status" value="1"/>
</dbReference>
<proteinExistence type="inferred from homology"/>
<keyword evidence="4" id="KW-1185">Reference proteome</keyword>
<evidence type="ECO:0000313" key="4">
    <source>
        <dbReference type="Proteomes" id="UP000546257"/>
    </source>
</evidence>
<dbReference type="Proteomes" id="UP000546257">
    <property type="component" value="Unassembled WGS sequence"/>
</dbReference>
<dbReference type="PRINTS" id="PR00081">
    <property type="entry name" value="GDHRDH"/>
</dbReference>
<dbReference type="GO" id="GO:0016491">
    <property type="term" value="F:oxidoreductase activity"/>
    <property type="evidence" value="ECO:0007669"/>
    <property type="project" value="UniProtKB-KW"/>
</dbReference>
<keyword evidence="2" id="KW-0560">Oxidoreductase</keyword>
<evidence type="ECO:0000256" key="1">
    <source>
        <dbReference type="ARBA" id="ARBA00006484"/>
    </source>
</evidence>
<evidence type="ECO:0000313" key="3">
    <source>
        <dbReference type="EMBL" id="MBB6645411.1"/>
    </source>
</evidence>
<sequence>MGTPPETLAGVADVDCTGTQAVVTGSTSGIGRAAAVALGRLGADVVVHGRDRDAGSAVVAELEAVGADATFVPADFTDRAAVREFATTVRSETDGVDLLINNAGGFFREGRITGLGVERTFHVNHLSPFLVTAELLAHLRRGARVVTTASAAHRGTDLDLDRATTLDGYSGTWAYSHSKLANVLFSNELARRLDAADRAVTANSFHPGAIPGSGFSRFLPGPLPSVVRLFDSVPGVTSVADGAAALLFLGVSPRTADVSGRYFSGQEPASPSAAARDQTAARRLWERSASLLDIDEPLADASEAAVQGNDPR</sequence>
<accession>A0A7J9SK65</accession>
<dbReference type="PANTHER" id="PTHR24320">
    <property type="entry name" value="RETINOL DEHYDROGENASE"/>
    <property type="match status" value="1"/>
</dbReference>
<dbReference type="AlphaFoldDB" id="A0A7J9SK65"/>
<gene>
    <name evidence="3" type="ORF">H5V44_03710</name>
</gene>
<comment type="similarity">
    <text evidence="1">Belongs to the short-chain dehydrogenases/reductases (SDR) family.</text>
</comment>
<organism evidence="3 4">
    <name type="scientific">Halobellus ruber</name>
    <dbReference type="NCBI Taxonomy" id="2761102"/>
    <lineage>
        <taxon>Archaea</taxon>
        <taxon>Methanobacteriati</taxon>
        <taxon>Methanobacteriota</taxon>
        <taxon>Stenosarchaea group</taxon>
        <taxon>Halobacteria</taxon>
        <taxon>Halobacteriales</taxon>
        <taxon>Haloferacaceae</taxon>
        <taxon>Halobellus</taxon>
    </lineage>
</organism>
<dbReference type="Gene3D" id="3.40.50.720">
    <property type="entry name" value="NAD(P)-binding Rossmann-like Domain"/>
    <property type="match status" value="1"/>
</dbReference>
<dbReference type="SUPFAM" id="SSF51735">
    <property type="entry name" value="NAD(P)-binding Rossmann-fold domains"/>
    <property type="match status" value="1"/>
</dbReference>
<name>A0A7J9SK65_9EURY</name>
<protein>
    <submittedName>
        <fullName evidence="3">SDR family NAD(P)-dependent oxidoreductase</fullName>
    </submittedName>
</protein>
<dbReference type="RefSeq" id="WP_185191766.1">
    <property type="nucleotide sequence ID" value="NZ_JACKXD010000001.1"/>
</dbReference>
<dbReference type="InterPro" id="IPR002347">
    <property type="entry name" value="SDR_fam"/>
</dbReference>
<dbReference type="Pfam" id="PF00106">
    <property type="entry name" value="adh_short"/>
    <property type="match status" value="1"/>
</dbReference>
<evidence type="ECO:0000256" key="2">
    <source>
        <dbReference type="ARBA" id="ARBA00023002"/>
    </source>
</evidence>
<comment type="caution">
    <text evidence="3">The sequence shown here is derived from an EMBL/GenBank/DDBJ whole genome shotgun (WGS) entry which is preliminary data.</text>
</comment>
<dbReference type="EMBL" id="JACKXD010000001">
    <property type="protein sequence ID" value="MBB6645411.1"/>
    <property type="molecule type" value="Genomic_DNA"/>
</dbReference>
<dbReference type="InterPro" id="IPR036291">
    <property type="entry name" value="NAD(P)-bd_dom_sf"/>
</dbReference>